<dbReference type="eggNOG" id="COG2220">
    <property type="taxonomic scope" value="Bacteria"/>
</dbReference>
<evidence type="ECO:0008006" key="3">
    <source>
        <dbReference type="Google" id="ProtNLM"/>
    </source>
</evidence>
<organism evidence="1 2">
    <name type="scientific">Glaciecola nitratireducens (strain JCM 12485 / KCTC 12276 / FR1064)</name>
    <dbReference type="NCBI Taxonomy" id="1085623"/>
    <lineage>
        <taxon>Bacteria</taxon>
        <taxon>Pseudomonadati</taxon>
        <taxon>Pseudomonadota</taxon>
        <taxon>Gammaproteobacteria</taxon>
        <taxon>Alteromonadales</taxon>
        <taxon>Alteromonadaceae</taxon>
        <taxon>Brumicola</taxon>
    </lineage>
</organism>
<dbReference type="InterPro" id="IPR036866">
    <property type="entry name" value="RibonucZ/Hydroxyglut_hydro"/>
</dbReference>
<dbReference type="HOGENOM" id="CLU_926731_0_0_6"/>
<dbReference type="SUPFAM" id="SSF56281">
    <property type="entry name" value="Metallo-hydrolase/oxidoreductase"/>
    <property type="match status" value="1"/>
</dbReference>
<dbReference type="Proteomes" id="UP000009282">
    <property type="component" value="Chromosome"/>
</dbReference>
<dbReference type="Pfam" id="PF13483">
    <property type="entry name" value="Lactamase_B_3"/>
    <property type="match status" value="1"/>
</dbReference>
<dbReference type="AlphaFoldDB" id="G4QP04"/>
<dbReference type="Gene3D" id="3.60.15.10">
    <property type="entry name" value="Ribonuclease Z/Hydroxyacylglutathione hydrolase-like"/>
    <property type="match status" value="1"/>
</dbReference>
<reference evidence="1 2" key="1">
    <citation type="journal article" date="2011" name="J. Bacteriol.">
        <title>Complete genome sequence of seawater bacterium Glaciecola nitratireducens FR1064T.</title>
        <authorList>
            <person name="Bian F."/>
            <person name="Qin Q.L."/>
            <person name="Xie B.B."/>
            <person name="Shu Y.L."/>
            <person name="Zhang X.Y."/>
            <person name="Yu Y."/>
            <person name="Chen B."/>
            <person name="Chen X.L."/>
            <person name="Zhou B.C."/>
            <person name="Zhang Y.Z."/>
        </authorList>
    </citation>
    <scope>NUCLEOTIDE SEQUENCE [LARGE SCALE GENOMIC DNA]</scope>
    <source>
        <strain evidence="2">JCM 12485 / KCTC 12276 / FR1064</strain>
    </source>
</reference>
<name>G4QP04_GLANF</name>
<keyword evidence="2" id="KW-1185">Reference proteome</keyword>
<proteinExistence type="predicted"/>
<evidence type="ECO:0000313" key="1">
    <source>
        <dbReference type="EMBL" id="AEP31713.1"/>
    </source>
</evidence>
<evidence type="ECO:0000313" key="2">
    <source>
        <dbReference type="Proteomes" id="UP000009282"/>
    </source>
</evidence>
<dbReference type="STRING" id="1085623.GNIT_3619"/>
<accession>G4QP04</accession>
<dbReference type="EMBL" id="CP003060">
    <property type="protein sequence ID" value="AEP31713.1"/>
    <property type="molecule type" value="Genomic_DNA"/>
</dbReference>
<gene>
    <name evidence="1" type="ordered locus">GNIT_3619</name>
</gene>
<sequence>MFVYLIVILIPLQVIAHDKETTATYLANEGVMISAGDVKVLFDPFFHNDYGTYQLVPEKIINAIMNNTAPYDNISAIFVSHAHGDHFAEQDMLVYMLKHPAVKLVAPTQAIAEMQKLAQFDNIKDRITAIDLAYKDKPISFELDVGKANSANDTEINGTEINSIAVDSIQVDAVRIPHAGWPGRAEVSNIVYRVTMPTNAEDDKHERPTFMHMGDADPNDSHFRPLADFWDQQKTTVAFPPYWFFLDSMGNYILDYRINANKSIGVHVPKQVPPALIRSGKAYFSAPGTVLEVQSNEHKH</sequence>
<protein>
    <recommendedName>
        <fullName evidence="3">Metallo-beta-lactamase domain-containing protein</fullName>
    </recommendedName>
</protein>
<dbReference type="KEGG" id="gni:GNIT_3619"/>